<proteinExistence type="predicted"/>
<protein>
    <recommendedName>
        <fullName evidence="3">DUF4258 domain-containing protein</fullName>
    </recommendedName>
</protein>
<name>A0ABZ1LQT2_9ACTN</name>
<dbReference type="RefSeq" id="WP_331717875.1">
    <property type="nucleotide sequence ID" value="NZ_CP108189.1"/>
</dbReference>
<evidence type="ECO:0008006" key="3">
    <source>
        <dbReference type="Google" id="ProtNLM"/>
    </source>
</evidence>
<geneLocation type="plasmid" evidence="1 2">
    <name>unnamed1</name>
</geneLocation>
<evidence type="ECO:0000313" key="1">
    <source>
        <dbReference type="EMBL" id="WTR75801.1"/>
    </source>
</evidence>
<keyword evidence="2" id="KW-1185">Reference proteome</keyword>
<sequence>MTHAFHSDAAEKVLAELTAREQASVEAVRRSLETTPGQGRPLPGTDTRVVEVLPDQSGGRGLSVVYRHETTLDAVLILWLIAGP</sequence>
<dbReference type="Proteomes" id="UP001622594">
    <property type="component" value="Plasmid unnamed1"/>
</dbReference>
<keyword evidence="1" id="KW-0614">Plasmid</keyword>
<reference evidence="1 2" key="1">
    <citation type="submission" date="2022-10" db="EMBL/GenBank/DDBJ databases">
        <title>The complete genomes of actinobacterial strains from the NBC collection.</title>
        <authorList>
            <person name="Joergensen T.S."/>
            <person name="Alvarez Arevalo M."/>
            <person name="Sterndorff E.B."/>
            <person name="Faurdal D."/>
            <person name="Vuksanovic O."/>
            <person name="Mourched A.-S."/>
            <person name="Charusanti P."/>
            <person name="Shaw S."/>
            <person name="Blin K."/>
            <person name="Weber T."/>
        </authorList>
    </citation>
    <scope>NUCLEOTIDE SEQUENCE [LARGE SCALE GENOMIC DNA]</scope>
    <source>
        <strain evidence="1 2">NBC_00123</strain>
        <plasmid evidence="1 2">unnamed1</plasmid>
    </source>
</reference>
<accession>A0ABZ1LQT2</accession>
<organism evidence="1 2">
    <name type="scientific">Streptomyces zaomyceticus</name>
    <dbReference type="NCBI Taxonomy" id="68286"/>
    <lineage>
        <taxon>Bacteria</taxon>
        <taxon>Bacillati</taxon>
        <taxon>Actinomycetota</taxon>
        <taxon>Actinomycetes</taxon>
        <taxon>Kitasatosporales</taxon>
        <taxon>Streptomycetaceae</taxon>
        <taxon>Streptomyces</taxon>
    </lineage>
</organism>
<dbReference type="EMBL" id="CP108189">
    <property type="protein sequence ID" value="WTR75801.1"/>
    <property type="molecule type" value="Genomic_DNA"/>
</dbReference>
<gene>
    <name evidence="1" type="ORF">OG814_41810</name>
</gene>
<evidence type="ECO:0000313" key="2">
    <source>
        <dbReference type="Proteomes" id="UP001622594"/>
    </source>
</evidence>